<dbReference type="Proteomes" id="UP000051324">
    <property type="component" value="Unassembled WGS sequence"/>
</dbReference>
<dbReference type="Gene3D" id="2.20.110.10">
    <property type="entry name" value="Histone H3 K4-specific methyltransferase SET7/9 N-terminal domain"/>
    <property type="match status" value="1"/>
</dbReference>
<dbReference type="Pfam" id="PF02493">
    <property type="entry name" value="MORN"/>
    <property type="match status" value="3"/>
</dbReference>
<dbReference type="PATRIC" id="fig|1423724.4.peg.284"/>
<evidence type="ECO:0000313" key="3">
    <source>
        <dbReference type="Proteomes" id="UP000051324"/>
    </source>
</evidence>
<dbReference type="OrthoDB" id="1693224at2"/>
<proteinExistence type="predicted"/>
<protein>
    <submittedName>
        <fullName evidence="2">MORN repeat-containing protein</fullName>
    </submittedName>
</protein>
<gene>
    <name evidence="2" type="ORF">FC32_GL000268</name>
</gene>
<dbReference type="PANTHER" id="PTHR43215">
    <property type="entry name" value="RADIAL SPOKE HEAD 1 HOMOLOG"/>
    <property type="match status" value="1"/>
</dbReference>
<dbReference type="AlphaFoldDB" id="A0A0R1TX31"/>
<name>A0A0R1TX31_9LACO</name>
<evidence type="ECO:0000256" key="1">
    <source>
        <dbReference type="ARBA" id="ARBA00022737"/>
    </source>
</evidence>
<dbReference type="eggNOG" id="COG4642">
    <property type="taxonomic scope" value="Bacteria"/>
</dbReference>
<reference evidence="2 3" key="1">
    <citation type="journal article" date="2015" name="Genome Announc.">
        <title>Expanding the biotechnology potential of lactobacilli through comparative genomics of 213 strains and associated genera.</title>
        <authorList>
            <person name="Sun Z."/>
            <person name="Harris H.M."/>
            <person name="McCann A."/>
            <person name="Guo C."/>
            <person name="Argimon S."/>
            <person name="Zhang W."/>
            <person name="Yang X."/>
            <person name="Jeffery I.B."/>
            <person name="Cooney J.C."/>
            <person name="Kagawa T.F."/>
            <person name="Liu W."/>
            <person name="Song Y."/>
            <person name="Salvetti E."/>
            <person name="Wrobel A."/>
            <person name="Rasinkangas P."/>
            <person name="Parkhill J."/>
            <person name="Rea M.C."/>
            <person name="O'Sullivan O."/>
            <person name="Ritari J."/>
            <person name="Douillard F.P."/>
            <person name="Paul Ross R."/>
            <person name="Yang R."/>
            <person name="Briner A.E."/>
            <person name="Felis G.E."/>
            <person name="de Vos W.M."/>
            <person name="Barrangou R."/>
            <person name="Klaenhammer T.R."/>
            <person name="Caufield P.W."/>
            <person name="Cui Y."/>
            <person name="Zhang H."/>
            <person name="O'Toole P.W."/>
        </authorList>
    </citation>
    <scope>NUCLEOTIDE SEQUENCE [LARGE SCALE GENOMIC DNA]</scope>
    <source>
        <strain evidence="2 3">DSM 16634</strain>
    </source>
</reference>
<organism evidence="2 3">
    <name type="scientific">Ligilactobacillus apodemi DSM 16634 = JCM 16172</name>
    <dbReference type="NCBI Taxonomy" id="1423724"/>
    <lineage>
        <taxon>Bacteria</taxon>
        <taxon>Bacillati</taxon>
        <taxon>Bacillota</taxon>
        <taxon>Bacilli</taxon>
        <taxon>Lactobacillales</taxon>
        <taxon>Lactobacillaceae</taxon>
        <taxon>Ligilactobacillus</taxon>
    </lineage>
</organism>
<comment type="caution">
    <text evidence="2">The sequence shown here is derived from an EMBL/GenBank/DDBJ whole genome shotgun (WGS) entry which is preliminary data.</text>
</comment>
<keyword evidence="3" id="KW-1185">Reference proteome</keyword>
<dbReference type="PANTHER" id="PTHR43215:SF14">
    <property type="entry name" value="RADIAL SPOKE HEAD 1 HOMOLOG"/>
    <property type="match status" value="1"/>
</dbReference>
<dbReference type="STRING" id="1423724.FC32_GL000268"/>
<dbReference type="InterPro" id="IPR003409">
    <property type="entry name" value="MORN"/>
</dbReference>
<accession>A0A0R1TX31</accession>
<dbReference type="SMART" id="SM00698">
    <property type="entry name" value="MORN"/>
    <property type="match status" value="2"/>
</dbReference>
<evidence type="ECO:0000313" key="2">
    <source>
        <dbReference type="EMBL" id="KRL84788.1"/>
    </source>
</evidence>
<sequence length="123" mass="13122">MRGRKSKILAGVAVLLVICISATFLLGAGTRQTKMTFQDGAVYTGTIKSGQLVKGTLKFKNGDTYTGSFKNGHFNGQGTFKSHAGWTYTGTFKDGLANGSGTLTKANKVVQKGTFVKGEYQEK</sequence>
<dbReference type="SUPFAM" id="SSF82185">
    <property type="entry name" value="Histone H3 K4-specific methyltransferase SET7/9 N-terminal domain"/>
    <property type="match status" value="1"/>
</dbReference>
<dbReference type="EMBL" id="AZFT01000048">
    <property type="protein sequence ID" value="KRL84788.1"/>
    <property type="molecule type" value="Genomic_DNA"/>
</dbReference>
<keyword evidence="1" id="KW-0677">Repeat</keyword>
<dbReference type="RefSeq" id="WP_025086695.1">
    <property type="nucleotide sequence ID" value="NZ_AZFT01000048.1"/>
</dbReference>